<dbReference type="Proteomes" id="UP000694844">
    <property type="component" value="Chromosome 7"/>
</dbReference>
<dbReference type="InterPro" id="IPR027417">
    <property type="entry name" value="P-loop_NTPase"/>
</dbReference>
<feature type="transmembrane region" description="Helical" evidence="2">
    <location>
        <begin position="142"/>
        <end position="167"/>
    </location>
</feature>
<dbReference type="OrthoDB" id="6121908at2759"/>
<name>A0A8B8AWZ9_CRAVI</name>
<keyword evidence="2" id="KW-1133">Transmembrane helix</keyword>
<dbReference type="RefSeq" id="XP_022295695.1">
    <property type="nucleotide sequence ID" value="XM_022439987.1"/>
</dbReference>
<dbReference type="AlphaFoldDB" id="A0A8B8AWZ9"/>
<dbReference type="GeneID" id="111105620"/>
<evidence type="ECO:0000313" key="4">
    <source>
        <dbReference type="Proteomes" id="UP000694844"/>
    </source>
</evidence>
<keyword evidence="2" id="KW-0812">Transmembrane</keyword>
<feature type="region of interest" description="Disordered" evidence="1">
    <location>
        <begin position="189"/>
        <end position="210"/>
    </location>
</feature>
<organism evidence="4 5">
    <name type="scientific">Crassostrea virginica</name>
    <name type="common">Eastern oyster</name>
    <dbReference type="NCBI Taxonomy" id="6565"/>
    <lineage>
        <taxon>Eukaryota</taxon>
        <taxon>Metazoa</taxon>
        <taxon>Spiralia</taxon>
        <taxon>Lophotrochozoa</taxon>
        <taxon>Mollusca</taxon>
        <taxon>Bivalvia</taxon>
        <taxon>Autobranchia</taxon>
        <taxon>Pteriomorphia</taxon>
        <taxon>Ostreida</taxon>
        <taxon>Ostreoidea</taxon>
        <taxon>Ostreidae</taxon>
        <taxon>Crassostrea</taxon>
    </lineage>
</organism>
<dbReference type="SUPFAM" id="SSF52540">
    <property type="entry name" value="P-loop containing nucleoside triphosphate hydrolases"/>
    <property type="match status" value="1"/>
</dbReference>
<evidence type="ECO:0000256" key="1">
    <source>
        <dbReference type="SAM" id="MobiDB-lite"/>
    </source>
</evidence>
<proteinExistence type="predicted"/>
<accession>A0A8B8AWZ9</accession>
<feature type="domain" description="Novel STAND NTPase 3" evidence="3">
    <location>
        <begin position="267"/>
        <end position="424"/>
    </location>
</feature>
<evidence type="ECO:0000256" key="2">
    <source>
        <dbReference type="SAM" id="Phobius"/>
    </source>
</evidence>
<gene>
    <name evidence="5" type="primary">LOC111105620</name>
</gene>
<dbReference type="KEGG" id="cvn:111105620"/>
<keyword evidence="2" id="KW-0472">Membrane</keyword>
<feature type="compositionally biased region" description="Polar residues" evidence="1">
    <location>
        <begin position="195"/>
        <end position="210"/>
    </location>
</feature>
<evidence type="ECO:0000313" key="5">
    <source>
        <dbReference type="RefSeq" id="XP_022295695.1"/>
    </source>
</evidence>
<dbReference type="InterPro" id="IPR049050">
    <property type="entry name" value="nSTAND3"/>
</dbReference>
<protein>
    <submittedName>
        <fullName evidence="5">Uncharacterized protein LOC111105620 isoform X1</fullName>
    </submittedName>
</protein>
<dbReference type="Pfam" id="PF20720">
    <property type="entry name" value="nSTAND3"/>
    <property type="match status" value="1"/>
</dbReference>
<evidence type="ECO:0000259" key="3">
    <source>
        <dbReference type="Pfam" id="PF20720"/>
    </source>
</evidence>
<reference evidence="5" key="1">
    <citation type="submission" date="2025-08" db="UniProtKB">
        <authorList>
            <consortium name="RefSeq"/>
        </authorList>
    </citation>
    <scope>IDENTIFICATION</scope>
    <source>
        <tissue evidence="5">Whole sample</tissue>
    </source>
</reference>
<keyword evidence="4" id="KW-1185">Reference proteome</keyword>
<sequence length="546" mass="63347">MSDPCPPSADSVSVIDSCPMNLSKWNQRALLKNCSMYPQTCTKPLEYHCLLNPYANESLEVCAPNTWLAEDFCPSYNIREQRILEQFNCTSLISDCPRRQFFSRSILDYGGCLKELHDFHGSTTFKPSTSNDNEITNGNTQWVSIAVEVILALIAVVAVIAAVVCCWKKRLLCCRESRRNEEYKMQVLGSGQRGDVTQHSSTTGNHQDQTINRSNEHTSLIDVNVHTVSEQRGNVTQQSSTAGNHQDMETSYIKDLFREWQREDKFFVSTRACKEIERQIKTKNFVVVAGHSGYGKSAIVHHIAVDYRAKRWYVKPVEKVDEIKEAYRNEDFRKGETLFVLNDPFGKHVLDELEYRHWKNFEKELVRFLDTHTVKLLLTCRKCIIDEMRDSISSRVFEERSIVYVDGNDFKLSRTEKRTIFKRYSPDEEGVDEKKIDDIIEIDNYFPLLCKLYASRKNQEETNTSLFKEPINFFSEEIENYRRNSKEIYCALACLVFFNNKVCLEDLKNQENQARFTDCLKICNISIYTEPCQIIRSLESLVGKFV</sequence>